<accession>A0AA92TTV0</accession>
<dbReference type="RefSeq" id="WP_118078880.1">
    <property type="nucleotide sequence ID" value="NZ_QRYP01000002.1"/>
</dbReference>
<dbReference type="EMBL" id="QRYP01000002">
    <property type="protein sequence ID" value="RGV00679.1"/>
    <property type="molecule type" value="Genomic_DNA"/>
</dbReference>
<name>A0AA92TTV0_9BACT</name>
<reference evidence="2 3" key="1">
    <citation type="submission" date="2018-08" db="EMBL/GenBank/DDBJ databases">
        <title>A genome reference for cultivated species of the human gut microbiota.</title>
        <authorList>
            <person name="Zou Y."/>
            <person name="Xue W."/>
            <person name="Luo G."/>
        </authorList>
    </citation>
    <scope>NUCLEOTIDE SEQUENCE [LARGE SCALE GENOMIC DNA]</scope>
    <source>
        <strain evidence="2 3">AF15-25</strain>
    </source>
</reference>
<feature type="coiled-coil region" evidence="1">
    <location>
        <begin position="3231"/>
        <end position="3258"/>
    </location>
</feature>
<gene>
    <name evidence="2" type="ORF">DWW35_01330</name>
</gene>
<evidence type="ECO:0000313" key="2">
    <source>
        <dbReference type="EMBL" id="RGV00679.1"/>
    </source>
</evidence>
<organism evidence="2 3">
    <name type="scientific">Segatella copri</name>
    <dbReference type="NCBI Taxonomy" id="165179"/>
    <lineage>
        <taxon>Bacteria</taxon>
        <taxon>Pseudomonadati</taxon>
        <taxon>Bacteroidota</taxon>
        <taxon>Bacteroidia</taxon>
        <taxon>Bacteroidales</taxon>
        <taxon>Prevotellaceae</taxon>
        <taxon>Segatella</taxon>
    </lineage>
</organism>
<proteinExistence type="predicted"/>
<feature type="coiled-coil region" evidence="1">
    <location>
        <begin position="1234"/>
        <end position="1261"/>
    </location>
</feature>
<protein>
    <submittedName>
        <fullName evidence="2">Uncharacterized protein</fullName>
    </submittedName>
</protein>
<dbReference type="Proteomes" id="UP000285236">
    <property type="component" value="Unassembled WGS sequence"/>
</dbReference>
<evidence type="ECO:0000256" key="1">
    <source>
        <dbReference type="SAM" id="Coils"/>
    </source>
</evidence>
<comment type="caution">
    <text evidence="2">The sequence shown here is derived from an EMBL/GenBank/DDBJ whole genome shotgun (WGS) entry which is preliminary data.</text>
</comment>
<evidence type="ECO:0000313" key="3">
    <source>
        <dbReference type="Proteomes" id="UP000285236"/>
    </source>
</evidence>
<sequence length="3276" mass="357055">MSAWNIYHKNGSKLTDVNGEQITVHGLEYSDSWMGECFLTINFKHEVPINFQIGDYIVYRGERFELNYEPGKDKQARPDTYGEGFVYDSVKFNALQDELARAEFLDVVLNDNELHYTALPKFPFYVQTLDDLLDRIQACLNEQIGAGLWKIYSRNKDRSVQRGALESEWLSVYGEKTDDNVIESMSITVDSQTCWQALALVNEKWDINFIVRGRNIYVGTTGIQANHIFKYGLGNGLYEIVQNADSDQSVVTRLRAYGSEKNLPSHYYADLGVKYVANITKVVGASTNVTLELDLDYIETYFKNPRKYIVSGETGEQSFGWVLKVTFDFKTEITGYVTQTYDSKKCRFYSKLKGTQTDTGDEESKEKLDAFIAQVKAGNTKMYITSGLNKKAVPSSMKEYAKNLPNNMSINRLMLPGFPHVSLSDFYNSLTNEEKRYVNPTGRQHRFSTDPHRPYIDSINIEQIGLRSASQFFDTDDKTNGVIEIYPTIEEMEIGGVRVDEIDKGVAPDDDGRFGDNETVKNVDIYLKKAIDFDINDLKDDDFSISMKDGMCGGRTFKVASSTKIDGRWRLTIKRVKDDALELWFPYKDYPIKKGDHFVLTGITLPDSYVNAASLKLLKYAIAFIDKNDYTRYVYQPKVDEIFMARQHDLAEKDTTGVIKSLHDTLKAGDLMEFEDTDLRIGGVISIDQLTIKEEDGKIPTYDITLREDKEVGTIQKIQQQISSLQSGNGGTGAGLTTTQVKSQVATEGSKHFISKINDDTAKGTITWEKVQKFLQGLLVGGGSWTPDAEGRSHLITDYLEVRMKAIFEELVINKTSTIGGKEIISPTGGVVAHKVEEVTVTYNNVSQKAYRCYFLAEQDGDEVDNDFAVNDQVRSESFNVRKGTYHKAGNHFYWRLVIGRDEDPVELEGKKYHYIDLSDTDCATASDVPAKGDVLNQCGNRTDVERQNCLIFSAVDTYSPSISLYHGINSYSFANREYVEYGVNKQNSKAFFNVYGDMYFGDRPTSANNYEGDSYVKFDSETKKVTIKGDLDIKSTYDGKTLDKYITEKSLDKNAVETIINKSQTIIDLQNQIDGAIETWFYDGVPTLKNAPAISWKTNDDKKTHLGDLYYDNKTGKAYRFAKDGSTYEWIIITDTELTKALKDSSQALKDAAAADKKANGAQATANTKRRIFGSQPVPPYDVNDMWVNATYPSDGSTYKNEILKCSTAKAEGEEFNISDWKLASKYTDDTKAEEAKKAAEKAQEEIKTTQSNLNALGTTVTENKKTFDSYVKDGYLEPSEIAAMAQDSKRLEDAFAAAEKSYNEVKGAEVLKSTKELTDLNTAFTTLSTAKTELVTYLSDISTNYNKADTNGKAAIVSAVGTKFTNFQSAYSAFYDKLGLANAYITSKIYGDLKQNITDLAGYKYLKDALGQTTYVDGGLVMTTLLALRDGDGNVQSGINGAIDKNRGKKSIATWWGGQMVDKDYNSGNLTPATSLIRFDGSGYLANGAIWWDVSGKVHADPTSFIISEKNLGAYLTFFEPTWKEGSAGTSVADLVSLKPNAPFSKLGVSGDATFEGAISFHGIKLTYDSKNKAIKIDGNLYTTGGITAYGAGASTTGGGGLNASVISYARILEGSYTDADLTSIPNAYAIKALSSRIDNIATELGGLSLSWNNITGKPSTFTPSAHTHKWTEITDRITKVSQLTNDKGYLTAHQSLASYYTKAEIDAKGYTTNKGTVTSVALTLPTGLTCATKTITTSGTFAISLASGYSIPTTAKQTAWDGAVSAKHTHSNKSVLDGITSTKVTRWDSAYDWYALITTDEETADGVINKWNEVVSFLANIAQTDTLSGIVDGINKSISDEVTRAKKAEGVNASGISTNKTSITTLQGYFTSGSAKKALQLTNIRKLWGNSFNGTADINGSIIVPDGKYISIGNIKMEYDATNKALKITNTTTNEVANLYTSGGVSAYGVGTSSSSGGGLNGSVKSYSNALKLTSESLSEIASAYSIKALDSRISSLEGGSAMNVSVSGSGNAVTAISKSGTTIIVTKGTTFLTSHQSLASYLTKTDAASLYQPKGNYLTAHQSLDGYVNAIAVSGSGNAVTAVTKSGKTITFTKGSTFSLNGHTHTFASLTSKPTSLSGYGITDGVNAVSVTGSGNAITTASISGHTLTLTKGSSFSLSNHTHYVGTTQVQGSSAEQALTGITKIDNILKLSKASVTVNTSYKAEQNRLVIYGTTYGNDANYIKSAGKLSYGDGGPQLVFSTSDNPDASGVQSAALVYTDHDTIGAGVSLSFVTNQGDAYFIAPHIKALTAFQGNLAWSYITNKPTTLSGFGITDGLRSVTQPSGSNVFVTGISTSGTAITYTKSYTKKSLSAVGTSGWTNASIDGNIIPDMSFIAYWNGAYSGTSSNLAYCNKGAFGSFAIKNSLAFSELTSKPTTISGYGITDAYTKSQVDAIAAKYLPLTGGTLTGQLKIVASALNGAYNGLRIGDDCYIGDCNIGNTIGLMGVGNNNAGMVKFGKGGMQFGYNGSNHIASTTAQWTNLNADLLDGWHKNNIVWSGAVNSDTASLSHYWAKLFDITVTDNQYDDRNFTFLFSNGFNDTFSVVVLRIRQNGAKDSGAYNFIISLRELVGNMSSRLRVYYNNATGNVQLWGNCQRQFGSLSYTIIKKTGRTSTDFTSQGTLVTNRWFSAAQSLPATTGDSPYTLLDGATRIGIVNQADQLVTARTIWGQSFNGTANVSGALSGVTTISASNTISTTLQNGALKIGNKLTPISAIDAQVIFNTGAAIRFGETAWDLNKWAGLKYNHSNKTIYLGIADNSVFIANSAQSNGTLKFPGITTITPDSGVRIGGSGGDLYLGNANNSGFVKVQDMCSQVNSSYWSITQLGSATFKSLTVNDVISCDSISVSKNAVIAGNLSVNGLINNKGILPTNYEVNNKGAGCYVSADALCSGITAITDSIQVNQVTVQYSNDNGTNWTNYEMSNDTKFNLYASNAGLTQVYLGYNVFTGNNDAEKLAQVKKNELMFSFEIPNSCYSQVYFACVDMGQGVGVTCTVEYLNSKGVIVNTYIKYMTGWNQFNYINLSRGNEGFPVGNDDRRYIRFRFKHDQNTTALRNASINKIRIFSFTKYSFPTDRFMGHTGHIYNFDYNMNTYFPNSILAKGGVTAYQSSDIRLKQDLRKLDYLGIIKAMGGTYGFAWKKDNTRSIGWIAQHVLCNPHLKDIVETDEKGYYKINYWSPKLIATAFGAIEQVGDEVSRLKARVVFLESEVQRLSGDKEDCNKKRLDNKNINSLN</sequence>
<keyword evidence="1" id="KW-0175">Coiled coil</keyword>